<feature type="non-terminal residue" evidence="6">
    <location>
        <position position="1"/>
    </location>
</feature>
<sequence>ALIAPLVVGTLGQEYNYHLGFSVAAVGMFFGLLQYYFQGRKSLAGIGQAPTNPMSKEEQKKFAKAFMLAIVVALLIFGGAYVTGHLTIDFFINTISVLGILLPVYYFSKMLTSKDVTAEEKPKVLAYLPLFLAAIVFWSLEEQGSSILALFANERTQTSLFGFPIAASWFQSLNPVFVVILTPIFVTLWTK</sequence>
<feature type="transmembrane region" description="Helical" evidence="5">
    <location>
        <begin position="90"/>
        <end position="108"/>
    </location>
</feature>
<dbReference type="Proteomes" id="UP000439965">
    <property type="component" value="Unassembled WGS sequence"/>
</dbReference>
<reference evidence="6 7" key="1">
    <citation type="submission" date="2019-04" db="EMBL/GenBank/DDBJ databases">
        <title>Step-wise assembly of the neonatal virome modulated by breast feeding.</title>
        <authorList>
            <person name="Liang G."/>
            <person name="Bushman F."/>
        </authorList>
    </citation>
    <scope>NUCLEOTIDE SEQUENCE [LARGE SCALE GENOMIC DNA]</scope>
    <source>
        <strain evidence="6 7">E3404</strain>
    </source>
</reference>
<dbReference type="GO" id="GO:0016020">
    <property type="term" value="C:membrane"/>
    <property type="evidence" value="ECO:0007669"/>
    <property type="project" value="UniProtKB-SubCell"/>
</dbReference>
<dbReference type="Gene3D" id="1.20.1250.20">
    <property type="entry name" value="MFS general substrate transporter like domains"/>
    <property type="match status" value="1"/>
</dbReference>
<comment type="caution">
    <text evidence="6">The sequence shown here is derived from an EMBL/GenBank/DDBJ whole genome shotgun (WGS) entry which is preliminary data.</text>
</comment>
<dbReference type="EMBL" id="WVTI01000178">
    <property type="protein sequence ID" value="MXS27745.1"/>
    <property type="molecule type" value="Genomic_DNA"/>
</dbReference>
<dbReference type="RefSeq" id="WP_237440953.1">
    <property type="nucleotide sequence ID" value="NZ_WVTI01000178.1"/>
</dbReference>
<evidence type="ECO:0000313" key="7">
    <source>
        <dbReference type="Proteomes" id="UP000439965"/>
    </source>
</evidence>
<feature type="transmembrane region" description="Helical" evidence="5">
    <location>
        <begin position="15"/>
        <end position="37"/>
    </location>
</feature>
<keyword evidence="4 5" id="KW-0472">Membrane</keyword>
<keyword evidence="2 5" id="KW-0812">Transmembrane</keyword>
<comment type="subcellular location">
    <subcellularLocation>
        <location evidence="1">Membrane</location>
        <topology evidence="1">Multi-pass membrane protein</topology>
    </subcellularLocation>
</comment>
<dbReference type="InterPro" id="IPR000109">
    <property type="entry name" value="POT_fam"/>
</dbReference>
<feature type="transmembrane region" description="Helical" evidence="5">
    <location>
        <begin position="124"/>
        <end position="140"/>
    </location>
</feature>
<dbReference type="Pfam" id="PF00854">
    <property type="entry name" value="PTR2"/>
    <property type="match status" value="1"/>
</dbReference>
<feature type="transmembrane region" description="Helical" evidence="5">
    <location>
        <begin position="160"/>
        <end position="189"/>
    </location>
</feature>
<feature type="non-terminal residue" evidence="6">
    <location>
        <position position="191"/>
    </location>
</feature>
<dbReference type="NCBIfam" id="TIGR00924">
    <property type="entry name" value="yjdL_sub1_fam"/>
    <property type="match status" value="1"/>
</dbReference>
<keyword evidence="3 5" id="KW-1133">Transmembrane helix</keyword>
<organism evidence="6 7">
    <name type="scientific">Enterococcus gallinarum</name>
    <dbReference type="NCBI Taxonomy" id="1353"/>
    <lineage>
        <taxon>Bacteria</taxon>
        <taxon>Bacillati</taxon>
        <taxon>Bacillota</taxon>
        <taxon>Bacilli</taxon>
        <taxon>Lactobacillales</taxon>
        <taxon>Enterococcaceae</taxon>
        <taxon>Enterococcus</taxon>
    </lineage>
</organism>
<evidence type="ECO:0000256" key="3">
    <source>
        <dbReference type="ARBA" id="ARBA00022989"/>
    </source>
</evidence>
<name>A0A6I4XIR2_ENTGA</name>
<evidence type="ECO:0000313" key="6">
    <source>
        <dbReference type="EMBL" id="MXS27745.1"/>
    </source>
</evidence>
<evidence type="ECO:0000256" key="5">
    <source>
        <dbReference type="SAM" id="Phobius"/>
    </source>
</evidence>
<evidence type="ECO:0000256" key="2">
    <source>
        <dbReference type="ARBA" id="ARBA00022692"/>
    </source>
</evidence>
<evidence type="ECO:0000256" key="4">
    <source>
        <dbReference type="ARBA" id="ARBA00023136"/>
    </source>
</evidence>
<accession>A0A6I4XIR2</accession>
<protein>
    <submittedName>
        <fullName evidence="6">MFS transporter</fullName>
    </submittedName>
</protein>
<dbReference type="InterPro" id="IPR036259">
    <property type="entry name" value="MFS_trans_sf"/>
</dbReference>
<dbReference type="GO" id="GO:1904680">
    <property type="term" value="F:peptide transmembrane transporter activity"/>
    <property type="evidence" value="ECO:0007669"/>
    <property type="project" value="InterPro"/>
</dbReference>
<evidence type="ECO:0000256" key="1">
    <source>
        <dbReference type="ARBA" id="ARBA00004141"/>
    </source>
</evidence>
<dbReference type="AlphaFoldDB" id="A0A6I4XIR2"/>
<proteinExistence type="predicted"/>
<dbReference type="InterPro" id="IPR005279">
    <property type="entry name" value="Dipep/tripep_permease"/>
</dbReference>
<gene>
    <name evidence="6" type="ORF">GTI89_16995</name>
</gene>
<dbReference type="GO" id="GO:0015833">
    <property type="term" value="P:peptide transport"/>
    <property type="evidence" value="ECO:0007669"/>
    <property type="project" value="InterPro"/>
</dbReference>
<feature type="transmembrane region" description="Helical" evidence="5">
    <location>
        <begin position="65"/>
        <end position="84"/>
    </location>
</feature>